<dbReference type="Pfam" id="PF20686">
    <property type="entry name" value="CsoSCA_cat"/>
    <property type="match status" value="1"/>
</dbReference>
<evidence type="ECO:0000256" key="6">
    <source>
        <dbReference type="ARBA" id="ARBA00023300"/>
    </source>
</evidence>
<dbReference type="InterPro" id="IPR048539">
    <property type="entry name" value="CsoSCA_cat"/>
</dbReference>
<dbReference type="GO" id="GO:0046872">
    <property type="term" value="F:metal ion binding"/>
    <property type="evidence" value="ECO:0007669"/>
    <property type="project" value="UniProtKB-KW"/>
</dbReference>
<evidence type="ECO:0000256" key="5">
    <source>
        <dbReference type="ARBA" id="ARBA00023239"/>
    </source>
</evidence>
<dbReference type="InterPro" id="IPR014074">
    <property type="entry name" value="Carboxysome_shell_carb_anhy"/>
</dbReference>
<evidence type="ECO:0000256" key="11">
    <source>
        <dbReference type="ARBA" id="ARBA00024446"/>
    </source>
</evidence>
<dbReference type="Pfam" id="PF08936">
    <property type="entry name" value="CsoSCA_C"/>
    <property type="match status" value="1"/>
</dbReference>
<dbReference type="Pfam" id="PF20687">
    <property type="entry name" value="CsoSCA_N"/>
    <property type="match status" value="1"/>
</dbReference>
<dbReference type="Gene3D" id="3.30.1330.140">
    <property type="entry name" value="Carboxysome Shell Carbonic Anhydrase, C-terminal domain"/>
    <property type="match status" value="1"/>
</dbReference>
<comment type="catalytic activity">
    <reaction evidence="12">
        <text>hydrogencarbonate + H(+) = CO2 + H2O</text>
        <dbReference type="Rhea" id="RHEA:10748"/>
        <dbReference type="ChEBI" id="CHEBI:15377"/>
        <dbReference type="ChEBI" id="CHEBI:15378"/>
        <dbReference type="ChEBI" id="CHEBI:16526"/>
        <dbReference type="ChEBI" id="CHEBI:17544"/>
        <dbReference type="EC" id="4.2.1.1"/>
    </reaction>
</comment>
<dbReference type="Proteomes" id="UP000199496">
    <property type="component" value="Unassembled WGS sequence"/>
</dbReference>
<dbReference type="InterPro" id="IPR048620">
    <property type="entry name" value="CsoSCA_C"/>
</dbReference>
<evidence type="ECO:0000259" key="15">
    <source>
        <dbReference type="Pfam" id="PF08936"/>
    </source>
</evidence>
<comment type="subcellular location">
    <subcellularLocation>
        <location evidence="7">Carboxysome</location>
    </subcellularLocation>
</comment>
<keyword evidence="19" id="KW-1185">Reference proteome</keyword>
<evidence type="ECO:0000256" key="9">
    <source>
        <dbReference type="ARBA" id="ARBA00024021"/>
    </source>
</evidence>
<evidence type="ECO:0000256" key="13">
    <source>
        <dbReference type="NCBIfam" id="TIGR02701"/>
    </source>
</evidence>
<name>A0A1H9ERC0_9GAMM</name>
<keyword evidence="6" id="KW-0120">Carbon dioxide fixation</keyword>
<dbReference type="InterPro" id="IPR043065">
    <property type="entry name" value="CsoSCA_N_sf"/>
</dbReference>
<dbReference type="AlphaFoldDB" id="A0A1H9ERC0"/>
<protein>
    <recommendedName>
        <fullName evidence="10 13">Carboxysome shell carbonic anhydrase</fullName>
        <ecNumber evidence="2 13">4.2.1.1</ecNumber>
    </recommendedName>
</protein>
<evidence type="ECO:0000256" key="3">
    <source>
        <dbReference type="ARBA" id="ARBA00022723"/>
    </source>
</evidence>
<accession>A0A1H9ERC0</accession>
<evidence type="ECO:0000259" key="17">
    <source>
        <dbReference type="Pfam" id="PF20687"/>
    </source>
</evidence>
<dbReference type="Gene3D" id="1.20.120.1310">
    <property type="entry name" value="Carboxysome Shell Carbonic Anhydrase, N-terminal helical domain"/>
    <property type="match status" value="1"/>
</dbReference>
<evidence type="ECO:0000256" key="8">
    <source>
        <dbReference type="ARBA" id="ARBA00023669"/>
    </source>
</evidence>
<evidence type="ECO:0000256" key="1">
    <source>
        <dbReference type="ARBA" id="ARBA00001947"/>
    </source>
</evidence>
<dbReference type="EC" id="4.2.1.1" evidence="2 13"/>
<keyword evidence="8" id="KW-1282">Carboxysome</keyword>
<evidence type="ECO:0000256" key="4">
    <source>
        <dbReference type="ARBA" id="ARBA00022833"/>
    </source>
</evidence>
<evidence type="ECO:0000256" key="10">
    <source>
        <dbReference type="ARBA" id="ARBA00024121"/>
    </source>
</evidence>
<proteinExistence type="inferred from homology"/>
<reference evidence="18 19" key="1">
    <citation type="submission" date="2016-10" db="EMBL/GenBank/DDBJ databases">
        <authorList>
            <person name="de Groot N.N."/>
        </authorList>
    </citation>
    <scope>NUCLEOTIDE SEQUENCE [LARGE SCALE GENOMIC DNA]</scope>
    <source>
        <strain evidence="18 19">B7-7</strain>
    </source>
</reference>
<feature type="region of interest" description="Disordered" evidence="14">
    <location>
        <begin position="1"/>
        <end position="23"/>
    </location>
</feature>
<dbReference type="STRING" id="867345.SAMN05421693_12262"/>
<comment type="similarity">
    <text evidence="9">Belongs to the beta-class carbonic anhydrase family. CsoSCA subfamily.</text>
</comment>
<dbReference type="InterPro" id="IPR048619">
    <property type="entry name" value="CsoSCA_N"/>
</dbReference>
<feature type="domain" description="Carboxysome Shell Carbonic Anhydrase C-terminal" evidence="15">
    <location>
        <begin position="362"/>
        <end position="477"/>
    </location>
</feature>
<evidence type="ECO:0000256" key="14">
    <source>
        <dbReference type="SAM" id="MobiDB-lite"/>
    </source>
</evidence>
<sequence length="487" mass="53811">MGEAPPPHGHRLSSPVKGARSQARLHPLTDKAANHRLQAYETAVKSSFDRILPVLHDLAGLQRDKGFIGKAQALAEQTLGFRLPDHLLNDAWIKGLDLPRLHAACLFETYGRMADGFFAHDPLKGHDTREFDTFLQSCGFHLMDVTPCADGRLAHTISYVLRLPFGAVRRRSFAGALFDVEDTVSKWVEVEHARYRAGVPNTADAPTRYLKTVVYHFSSRNPAHEGCAAHGSDDDAAARAGLERLRAFRQAVENGFCCGASVALLLIGLDTDTDALRIHVPDAQGHTDLQRSLDTGHIYHQTLSMTPEAARRHILEQVRRQAPATPDEGMVTLIARLVENNLSQLDYVVRRHDGTYPDQGHAERFIGVGIGFEEIQLRNLTFFAYLHTVEEGAADLDVGCRILGGLNHPHGLPIPVVIRFDYHGQVPGARERAIARCQQVDRAVTERYAPLIRDGLLHRLLVVRDCDTRGGLERVATSTDPSGRGGH</sequence>
<dbReference type="InterPro" id="IPR043066">
    <property type="entry name" value="CsoSCA_C_sf"/>
</dbReference>
<dbReference type="EMBL" id="FOFO01000022">
    <property type="protein sequence ID" value="SEQ28241.1"/>
    <property type="molecule type" value="Genomic_DNA"/>
</dbReference>
<evidence type="ECO:0000256" key="2">
    <source>
        <dbReference type="ARBA" id="ARBA00012925"/>
    </source>
</evidence>
<keyword evidence="11" id="KW-1283">Bacterial microcompartment</keyword>
<dbReference type="GO" id="GO:0015977">
    <property type="term" value="P:carbon fixation"/>
    <property type="evidence" value="ECO:0007669"/>
    <property type="project" value="UniProtKB-UniRule"/>
</dbReference>
<feature type="domain" description="Carboxysome Shell Carbonic Anhydrase catalytic" evidence="16">
    <location>
        <begin position="131"/>
        <end position="361"/>
    </location>
</feature>
<evidence type="ECO:0000313" key="19">
    <source>
        <dbReference type="Proteomes" id="UP000199496"/>
    </source>
</evidence>
<comment type="cofactor">
    <cofactor evidence="1">
        <name>Zn(2+)</name>
        <dbReference type="ChEBI" id="CHEBI:29105"/>
    </cofactor>
</comment>
<keyword evidence="5" id="KW-0456">Lyase</keyword>
<dbReference type="OrthoDB" id="544846at2"/>
<gene>
    <name evidence="18" type="ORF">SAMN05421693_12262</name>
</gene>
<organism evidence="18 19">
    <name type="scientific">Ectothiorhodospira magna</name>
    <dbReference type="NCBI Taxonomy" id="867345"/>
    <lineage>
        <taxon>Bacteria</taxon>
        <taxon>Pseudomonadati</taxon>
        <taxon>Pseudomonadota</taxon>
        <taxon>Gammaproteobacteria</taxon>
        <taxon>Chromatiales</taxon>
        <taxon>Ectothiorhodospiraceae</taxon>
        <taxon>Ectothiorhodospira</taxon>
    </lineage>
</organism>
<evidence type="ECO:0000256" key="7">
    <source>
        <dbReference type="ARBA" id="ARBA00023587"/>
    </source>
</evidence>
<evidence type="ECO:0000259" key="16">
    <source>
        <dbReference type="Pfam" id="PF20686"/>
    </source>
</evidence>
<evidence type="ECO:0000313" key="18">
    <source>
        <dbReference type="EMBL" id="SEQ28241.1"/>
    </source>
</evidence>
<keyword evidence="3" id="KW-0479">Metal-binding</keyword>
<dbReference type="NCBIfam" id="TIGR02701">
    <property type="entry name" value="shell_carb_anhy"/>
    <property type="match status" value="1"/>
</dbReference>
<evidence type="ECO:0000256" key="12">
    <source>
        <dbReference type="ARBA" id="ARBA00048348"/>
    </source>
</evidence>
<keyword evidence="4" id="KW-0862">Zinc</keyword>
<dbReference type="GO" id="GO:0031470">
    <property type="term" value="C:carboxysome"/>
    <property type="evidence" value="ECO:0007669"/>
    <property type="project" value="UniProtKB-SubCell"/>
</dbReference>
<dbReference type="GO" id="GO:0004089">
    <property type="term" value="F:carbonate dehydratase activity"/>
    <property type="evidence" value="ECO:0007669"/>
    <property type="project" value="UniProtKB-UniRule"/>
</dbReference>
<feature type="domain" description="Carboxysome Shell Carbonic Anhydrase N-terminal" evidence="17">
    <location>
        <begin position="26"/>
        <end position="118"/>
    </location>
</feature>